<reference evidence="3 4" key="2">
    <citation type="submission" date="2021-02" db="EMBL/GenBank/DDBJ databases">
        <title>Sulfurospirillum tamanensis sp. nov.</title>
        <authorList>
            <person name="Frolova A."/>
            <person name="Merkel A."/>
            <person name="Slobodkin A."/>
        </authorList>
    </citation>
    <scope>NUCLEOTIDE SEQUENCE [LARGE SCALE GENOMIC DNA]</scope>
    <source>
        <strain evidence="3 4">T05b</strain>
    </source>
</reference>
<gene>
    <name evidence="3" type="ORF">JWV37_04895</name>
</gene>
<feature type="region of interest" description="Disordered" evidence="1">
    <location>
        <begin position="275"/>
        <end position="380"/>
    </location>
</feature>
<evidence type="ECO:0000313" key="3">
    <source>
        <dbReference type="EMBL" id="MBN2964107.1"/>
    </source>
</evidence>
<evidence type="ECO:0000259" key="2">
    <source>
        <dbReference type="Pfam" id="PF02120"/>
    </source>
</evidence>
<organism evidence="3 4">
    <name type="scientific">Sulfurospirillum tamanense</name>
    <dbReference type="NCBI Taxonomy" id="2813362"/>
    <lineage>
        <taxon>Bacteria</taxon>
        <taxon>Pseudomonadati</taxon>
        <taxon>Campylobacterota</taxon>
        <taxon>Epsilonproteobacteria</taxon>
        <taxon>Campylobacterales</taxon>
        <taxon>Sulfurospirillaceae</taxon>
        <taxon>Sulfurospirillum</taxon>
    </lineage>
</organism>
<dbReference type="Gene3D" id="3.30.750.140">
    <property type="match status" value="1"/>
</dbReference>
<sequence length="509" mass="56510">MQQALSLDTPKTAILTKEKLAKITGDLKDKGESKGTDFLAMMLSQLANSGTKTAASIAILPKNTAPETPISVKTPLETVEAISEEKATFAQLLHLIETINGGEKTLKFPKLTQKLEAMLAQEGVIKELKEVKSLHDVMKLSQKYDLGLEKITLSSKEFKTFETLFPKLTQNNFFEPKQETIASETLLKSKQTDNSSLASKKEENTTLKDLLRTFENKKEAKVDSKGELKTETKVDTKSELKGEIKPELKTDPKVEPKAQIIIEDKKEVKKEVKVAPKETPALAEKVAIEPKQTPKTTTLQETRVEPAKIQPVSPQPAETKEITPSTQASKAAALRTLGELSQGETRGQERETSSQEGETKHQNTFSKEVGKQDQGSLKTPQLRQTFNTFAQDFKEQVENYKPPMMKIQMALNPKNLGEVEVTLINRGNNLHVNLTSNTSQTLSLFVQNQAEFKNALVNMGFTNLEMNFSQKERQDNPQGGTSKGDFSSEAFDDALEEEGALELILPNYV</sequence>
<keyword evidence="4" id="KW-1185">Reference proteome</keyword>
<proteinExistence type="predicted"/>
<comment type="caution">
    <text evidence="3">The sequence shown here is derived from an EMBL/GenBank/DDBJ whole genome shotgun (WGS) entry which is preliminary data.</text>
</comment>
<dbReference type="InterPro" id="IPR021136">
    <property type="entry name" value="Flagellar_hook_control-like_C"/>
</dbReference>
<keyword evidence="3" id="KW-0969">Cilium</keyword>
<feature type="region of interest" description="Disordered" evidence="1">
    <location>
        <begin position="471"/>
        <end position="491"/>
    </location>
</feature>
<reference evidence="4" key="1">
    <citation type="submission" date="2021-02" db="EMBL/GenBank/DDBJ databases">
        <title>Sulfurospirillum tamanensis sp. nov.</title>
        <authorList>
            <person name="Merkel A.Y."/>
        </authorList>
    </citation>
    <scope>NUCLEOTIDE SEQUENCE [LARGE SCALE GENOMIC DNA]</scope>
    <source>
        <strain evidence="4">T05b</strain>
    </source>
</reference>
<dbReference type="Pfam" id="PF02120">
    <property type="entry name" value="Flg_hook"/>
    <property type="match status" value="1"/>
</dbReference>
<evidence type="ECO:0000313" key="4">
    <source>
        <dbReference type="Proteomes" id="UP000703590"/>
    </source>
</evidence>
<dbReference type="InterPro" id="IPR038610">
    <property type="entry name" value="FliK-like_C_sf"/>
</dbReference>
<dbReference type="RefSeq" id="WP_205458654.1">
    <property type="nucleotide sequence ID" value="NZ_JAFHKK010000007.1"/>
</dbReference>
<keyword evidence="3" id="KW-0282">Flagellum</keyword>
<accession>A0ABS2WQZ7</accession>
<evidence type="ECO:0000256" key="1">
    <source>
        <dbReference type="SAM" id="MobiDB-lite"/>
    </source>
</evidence>
<keyword evidence="3" id="KW-0966">Cell projection</keyword>
<dbReference type="EMBL" id="JAFHKK010000007">
    <property type="protein sequence ID" value="MBN2964107.1"/>
    <property type="molecule type" value="Genomic_DNA"/>
</dbReference>
<feature type="compositionally biased region" description="Basic and acidic residues" evidence="1">
    <location>
        <begin position="346"/>
        <end position="361"/>
    </location>
</feature>
<reference evidence="3 4" key="3">
    <citation type="submission" date="2021-02" db="EMBL/GenBank/DDBJ databases">
        <authorList>
            <person name="Merkel A.Y."/>
        </authorList>
    </citation>
    <scope>NUCLEOTIDE SEQUENCE [LARGE SCALE GENOMIC DNA]</scope>
    <source>
        <strain evidence="3 4">T05b</strain>
    </source>
</reference>
<name>A0ABS2WQZ7_9BACT</name>
<protein>
    <submittedName>
        <fullName evidence="3">Flagellar hook-length control protein FliK</fullName>
    </submittedName>
</protein>
<dbReference type="Proteomes" id="UP000703590">
    <property type="component" value="Unassembled WGS sequence"/>
</dbReference>
<feature type="domain" description="Flagellar hook-length control protein-like C-terminal" evidence="2">
    <location>
        <begin position="397"/>
        <end position="475"/>
    </location>
</feature>